<evidence type="ECO:0000313" key="2">
    <source>
        <dbReference type="EMBL" id="KAK3685297.1"/>
    </source>
</evidence>
<protein>
    <submittedName>
        <fullName evidence="2">Uncharacterized protein</fullName>
    </submittedName>
</protein>
<dbReference type="EMBL" id="JAULSO010000003">
    <property type="protein sequence ID" value="KAK3685297.1"/>
    <property type="molecule type" value="Genomic_DNA"/>
</dbReference>
<keyword evidence="3" id="KW-1185">Reference proteome</keyword>
<accession>A0AAE0X4Z6</accession>
<reference evidence="2" key="1">
    <citation type="journal article" date="2023" name="Mol. Phylogenet. Evol.">
        <title>Genome-scale phylogeny and comparative genomics of the fungal order Sordariales.</title>
        <authorList>
            <person name="Hensen N."/>
            <person name="Bonometti L."/>
            <person name="Westerberg I."/>
            <person name="Brannstrom I.O."/>
            <person name="Guillou S."/>
            <person name="Cros-Aarteil S."/>
            <person name="Calhoun S."/>
            <person name="Haridas S."/>
            <person name="Kuo A."/>
            <person name="Mondo S."/>
            <person name="Pangilinan J."/>
            <person name="Riley R."/>
            <person name="LaButti K."/>
            <person name="Andreopoulos B."/>
            <person name="Lipzen A."/>
            <person name="Chen C."/>
            <person name="Yan M."/>
            <person name="Daum C."/>
            <person name="Ng V."/>
            <person name="Clum A."/>
            <person name="Steindorff A."/>
            <person name="Ohm R.A."/>
            <person name="Martin F."/>
            <person name="Silar P."/>
            <person name="Natvig D.O."/>
            <person name="Lalanne C."/>
            <person name="Gautier V."/>
            <person name="Ament-Velasquez S.L."/>
            <person name="Kruys A."/>
            <person name="Hutchinson M.I."/>
            <person name="Powell A.J."/>
            <person name="Barry K."/>
            <person name="Miller A.N."/>
            <person name="Grigoriev I.V."/>
            <person name="Debuchy R."/>
            <person name="Gladieux P."/>
            <person name="Hiltunen Thoren M."/>
            <person name="Johannesson H."/>
        </authorList>
    </citation>
    <scope>NUCLEOTIDE SEQUENCE</scope>
    <source>
        <strain evidence="2">CBS 314.62</strain>
    </source>
</reference>
<dbReference type="AlphaFoldDB" id="A0AAE0X4Z6"/>
<gene>
    <name evidence="2" type="ORF">B0T22DRAFT_465299</name>
</gene>
<sequence>MLQISTVPECIHWSQYVIPTSGVDTFDVRVHRQVISTSSIFHRPPRPNIGSQQSEPLVAHPITASTAGPDQTSLHCPETPTPTAASRRQQAAWRQWMRFQPQDTVSNRPLMALSNNHSFQSNEQNKKKSTNASWFCFFNLLNVLKHESLSRKASQTRAFPGRFTHRAAAVDSLQNSRLMAEPPSTFPQPVVEASASGHWAAAAASSFGLTSPYV</sequence>
<organism evidence="2 3">
    <name type="scientific">Podospora appendiculata</name>
    <dbReference type="NCBI Taxonomy" id="314037"/>
    <lineage>
        <taxon>Eukaryota</taxon>
        <taxon>Fungi</taxon>
        <taxon>Dikarya</taxon>
        <taxon>Ascomycota</taxon>
        <taxon>Pezizomycotina</taxon>
        <taxon>Sordariomycetes</taxon>
        <taxon>Sordariomycetidae</taxon>
        <taxon>Sordariales</taxon>
        <taxon>Podosporaceae</taxon>
        <taxon>Podospora</taxon>
    </lineage>
</organism>
<reference evidence="2" key="2">
    <citation type="submission" date="2023-06" db="EMBL/GenBank/DDBJ databases">
        <authorList>
            <consortium name="Lawrence Berkeley National Laboratory"/>
            <person name="Haridas S."/>
            <person name="Hensen N."/>
            <person name="Bonometti L."/>
            <person name="Westerberg I."/>
            <person name="Brannstrom I.O."/>
            <person name="Guillou S."/>
            <person name="Cros-Aarteil S."/>
            <person name="Calhoun S."/>
            <person name="Kuo A."/>
            <person name="Mondo S."/>
            <person name="Pangilinan J."/>
            <person name="Riley R."/>
            <person name="Labutti K."/>
            <person name="Andreopoulos B."/>
            <person name="Lipzen A."/>
            <person name="Chen C."/>
            <person name="Yanf M."/>
            <person name="Daum C."/>
            <person name="Ng V."/>
            <person name="Clum A."/>
            <person name="Steindorff A."/>
            <person name="Ohm R."/>
            <person name="Martin F."/>
            <person name="Silar P."/>
            <person name="Natvig D."/>
            <person name="Lalanne C."/>
            <person name="Gautier V."/>
            <person name="Ament-Velasquez S.L."/>
            <person name="Kruys A."/>
            <person name="Hutchinson M.I."/>
            <person name="Powell A.J."/>
            <person name="Barry K."/>
            <person name="Miller A.N."/>
            <person name="Grigoriev I.V."/>
            <person name="Debuchy R."/>
            <person name="Gladieux P."/>
            <person name="Thoren M.H."/>
            <person name="Johannesson H."/>
        </authorList>
    </citation>
    <scope>NUCLEOTIDE SEQUENCE</scope>
    <source>
        <strain evidence="2">CBS 314.62</strain>
    </source>
</reference>
<comment type="caution">
    <text evidence="2">The sequence shown here is derived from an EMBL/GenBank/DDBJ whole genome shotgun (WGS) entry which is preliminary data.</text>
</comment>
<proteinExistence type="predicted"/>
<evidence type="ECO:0000313" key="3">
    <source>
        <dbReference type="Proteomes" id="UP001270362"/>
    </source>
</evidence>
<feature type="compositionally biased region" description="Polar residues" evidence="1">
    <location>
        <begin position="63"/>
        <end position="74"/>
    </location>
</feature>
<feature type="region of interest" description="Disordered" evidence="1">
    <location>
        <begin position="63"/>
        <end position="87"/>
    </location>
</feature>
<dbReference type="Proteomes" id="UP001270362">
    <property type="component" value="Unassembled WGS sequence"/>
</dbReference>
<evidence type="ECO:0000256" key="1">
    <source>
        <dbReference type="SAM" id="MobiDB-lite"/>
    </source>
</evidence>
<name>A0AAE0X4Z6_9PEZI</name>